<gene>
    <name evidence="1" type="ORF">M422DRAFT_271908</name>
</gene>
<keyword evidence="2" id="KW-1185">Reference proteome</keyword>
<evidence type="ECO:0000313" key="2">
    <source>
        <dbReference type="Proteomes" id="UP000054279"/>
    </source>
</evidence>
<accession>A0A0C9UNB1</accession>
<dbReference type="OrthoDB" id="2921803at2759"/>
<organism evidence="1 2">
    <name type="scientific">Sphaerobolus stellatus (strain SS14)</name>
    <dbReference type="NCBI Taxonomy" id="990650"/>
    <lineage>
        <taxon>Eukaryota</taxon>
        <taxon>Fungi</taxon>
        <taxon>Dikarya</taxon>
        <taxon>Basidiomycota</taxon>
        <taxon>Agaricomycotina</taxon>
        <taxon>Agaricomycetes</taxon>
        <taxon>Phallomycetidae</taxon>
        <taxon>Geastrales</taxon>
        <taxon>Sphaerobolaceae</taxon>
        <taxon>Sphaerobolus</taxon>
    </lineage>
</organism>
<sequence length="375" mass="42962">MPSVFPPELWETIIDHLHDDIPSLCSCGLVCWEWNIISRFHLFSPDLKLYYFNLDSVLQLISAEDSTIPRHIRSLHIATRTNEEWDTVWENLSLLPSLQSLWLYYKGKDLKSLTSRAKSSFEQVLRSVTSLNLLSITFESFSQACDLINNASQVKELMLWSTSCDSYEKSDVQIVLPKLSYLKADADISTHLFDKFCSQNHAPPIRTLQVSLHRATIDGVRLTCKFITSLGPTLEELRLFVDKGEYITLSNEIDLSQLPLLRSISFDLFWFIPFEQRRGFTDWIFKIFNPDISTPSLQTVKFILGLISEADELDIFDLPAMGALFSDKQYFLYRNSAKLVFCFHGEEADVSTAIAAVKESLHTLDAEGRLEFVDC</sequence>
<proteinExistence type="predicted"/>
<protein>
    <submittedName>
        <fullName evidence="1">Unplaced genomic scaffold SPHSTscaffold_276, whole genome shotgun sequence</fullName>
    </submittedName>
</protein>
<dbReference type="InterPro" id="IPR036047">
    <property type="entry name" value="F-box-like_dom_sf"/>
</dbReference>
<dbReference type="SUPFAM" id="SSF81383">
    <property type="entry name" value="F-box domain"/>
    <property type="match status" value="1"/>
</dbReference>
<dbReference type="Proteomes" id="UP000054279">
    <property type="component" value="Unassembled WGS sequence"/>
</dbReference>
<dbReference type="Gene3D" id="1.20.1280.50">
    <property type="match status" value="1"/>
</dbReference>
<dbReference type="EMBL" id="KN837351">
    <property type="protein sequence ID" value="KIJ26946.1"/>
    <property type="molecule type" value="Genomic_DNA"/>
</dbReference>
<evidence type="ECO:0000313" key="1">
    <source>
        <dbReference type="EMBL" id="KIJ26946.1"/>
    </source>
</evidence>
<name>A0A0C9UNB1_SPHS4</name>
<reference evidence="1 2" key="1">
    <citation type="submission" date="2014-06" db="EMBL/GenBank/DDBJ databases">
        <title>Evolutionary Origins and Diversification of the Mycorrhizal Mutualists.</title>
        <authorList>
            <consortium name="DOE Joint Genome Institute"/>
            <consortium name="Mycorrhizal Genomics Consortium"/>
            <person name="Kohler A."/>
            <person name="Kuo A."/>
            <person name="Nagy L.G."/>
            <person name="Floudas D."/>
            <person name="Copeland A."/>
            <person name="Barry K.W."/>
            <person name="Cichocki N."/>
            <person name="Veneault-Fourrey C."/>
            <person name="LaButti K."/>
            <person name="Lindquist E.A."/>
            <person name="Lipzen A."/>
            <person name="Lundell T."/>
            <person name="Morin E."/>
            <person name="Murat C."/>
            <person name="Riley R."/>
            <person name="Ohm R."/>
            <person name="Sun H."/>
            <person name="Tunlid A."/>
            <person name="Henrissat B."/>
            <person name="Grigoriev I.V."/>
            <person name="Hibbett D.S."/>
            <person name="Martin F."/>
        </authorList>
    </citation>
    <scope>NUCLEOTIDE SEQUENCE [LARGE SCALE GENOMIC DNA]</scope>
    <source>
        <strain evidence="1 2">SS14</strain>
    </source>
</reference>
<dbReference type="AlphaFoldDB" id="A0A0C9UNB1"/>
<dbReference type="SUPFAM" id="SSF52047">
    <property type="entry name" value="RNI-like"/>
    <property type="match status" value="1"/>
</dbReference>
<dbReference type="HOGENOM" id="CLU_036316_4_1_1"/>